<sequence length="84" mass="9511">MWKVGRVVPPKPDFHRIPFSVETPPLGHLSFGAVESEFIWEGRNPFQIRATHRAVLYVSSCVLKHCCVRECGQTGGHCKRYCGL</sequence>
<dbReference type="Proteomes" id="UP000191249">
    <property type="component" value="Chromosome"/>
</dbReference>
<evidence type="ECO:0000313" key="2">
    <source>
        <dbReference type="Proteomes" id="UP000191249"/>
    </source>
</evidence>
<name>A0AAU8VJ08_NEILA</name>
<protein>
    <submittedName>
        <fullName evidence="1">Uncharacterized protein</fullName>
    </submittedName>
</protein>
<dbReference type="AlphaFoldDB" id="A0AAU8VJ08"/>
<evidence type="ECO:0000313" key="1">
    <source>
        <dbReference type="EMBL" id="ARB05463.1"/>
    </source>
</evidence>
<organism evidence="1 2">
    <name type="scientific">Neisseria lactamica</name>
    <dbReference type="NCBI Taxonomy" id="486"/>
    <lineage>
        <taxon>Bacteria</taxon>
        <taxon>Pseudomonadati</taxon>
        <taxon>Pseudomonadota</taxon>
        <taxon>Betaproteobacteria</taxon>
        <taxon>Neisseriales</taxon>
        <taxon>Neisseriaceae</taxon>
        <taxon>Neisseria</taxon>
    </lineage>
</organism>
<dbReference type="EMBL" id="CP019894">
    <property type="protein sequence ID" value="ARB05463.1"/>
    <property type="molecule type" value="Genomic_DNA"/>
</dbReference>
<accession>A0AAU8VJ08</accession>
<proteinExistence type="predicted"/>
<gene>
    <name evidence="1" type="ORF">B2G52_04150</name>
</gene>
<reference evidence="1 2" key="1">
    <citation type="submission" date="2017-03" db="EMBL/GenBank/DDBJ databases">
        <title>N. lactamica Y92-1009 whole genome sequence.</title>
        <authorList>
            <person name="Pandey A.K."/>
            <person name="Read R.C."/>
        </authorList>
    </citation>
    <scope>NUCLEOTIDE SEQUENCE [LARGE SCALE GENOMIC DNA]</scope>
    <source>
        <strain evidence="1 2">Y92-1009</strain>
    </source>
</reference>